<evidence type="ECO:0000313" key="9">
    <source>
        <dbReference type="Proteomes" id="UP001605036"/>
    </source>
</evidence>
<dbReference type="InterPro" id="IPR027417">
    <property type="entry name" value="P-loop_NTPase"/>
</dbReference>
<keyword evidence="2 6" id="KW-0808">Transferase</keyword>
<gene>
    <name evidence="8" type="ORF">R1flu_027236</name>
</gene>
<dbReference type="EMBL" id="JBHFFA010000008">
    <property type="protein sequence ID" value="KAL2608663.1"/>
    <property type="molecule type" value="Genomic_DNA"/>
</dbReference>
<dbReference type="GO" id="GO:0004020">
    <property type="term" value="F:adenylylsulfate kinase activity"/>
    <property type="evidence" value="ECO:0007669"/>
    <property type="project" value="UniProtKB-EC"/>
</dbReference>
<comment type="function">
    <text evidence="6">Catalyzes the synthesis of activated sulfate.</text>
</comment>
<dbReference type="AlphaFoldDB" id="A0ABD1XI72"/>
<comment type="similarity">
    <text evidence="6">Belongs to the APS kinase family.</text>
</comment>
<dbReference type="PANTHER" id="PTHR11055:SF1">
    <property type="entry name" value="PAPS SYNTHETASE, ISOFORM D"/>
    <property type="match status" value="1"/>
</dbReference>
<dbReference type="InterPro" id="IPR059117">
    <property type="entry name" value="APS_kinase_dom"/>
</dbReference>
<feature type="domain" description="APS kinase" evidence="7">
    <location>
        <begin position="169"/>
        <end position="319"/>
    </location>
</feature>
<sequence>MAASCLSAAGAHKRLLDPRPPHDTIADHSQAASLSSSSSLSFLYKCHSAPALASTRIPRVCTYLQLLLPVFSCPEQNKESQRSVPVGWRNKFKEDLVTYNDGERSLDKREGTDSNFRRKRSYLGCSCSRAAAVRVVCSCTSGSNSSSSSVQWQESLVTMEDRRKILKQKGCIVWITGLSGSGKSTVAFAMDRILNSMAKVSYVLDGDKIREGLCNDLGFSAEDRQENIRRVGETAALFADAGLIAVVSFISPYKRDRDRVRELVSVGNFIEVFMDVPLEVCEKRDAKGLYKLARQGVIKAFTGIDDPYEKPVNPEIVIKTVNEHGVCISPNEMAKIIIQYLAGKGFLSAEPQKSRPSWVASFLASERRNVEVIKRYYWRGCHASTG</sequence>
<comment type="catalytic activity">
    <reaction evidence="6">
        <text>adenosine 5'-phosphosulfate + ATP = 3'-phosphoadenylyl sulfate + ADP + H(+)</text>
        <dbReference type="Rhea" id="RHEA:24152"/>
        <dbReference type="ChEBI" id="CHEBI:15378"/>
        <dbReference type="ChEBI" id="CHEBI:30616"/>
        <dbReference type="ChEBI" id="CHEBI:58243"/>
        <dbReference type="ChEBI" id="CHEBI:58339"/>
        <dbReference type="ChEBI" id="CHEBI:456216"/>
        <dbReference type="EC" id="2.7.1.25"/>
    </reaction>
</comment>
<dbReference type="CDD" id="cd02027">
    <property type="entry name" value="APSK"/>
    <property type="match status" value="1"/>
</dbReference>
<evidence type="ECO:0000256" key="6">
    <source>
        <dbReference type="RuleBase" id="RU004347"/>
    </source>
</evidence>
<dbReference type="Gene3D" id="3.40.50.300">
    <property type="entry name" value="P-loop containing nucleotide triphosphate hydrolases"/>
    <property type="match status" value="1"/>
</dbReference>
<dbReference type="HAMAP" id="MF_00065">
    <property type="entry name" value="Adenylyl_sulf_kinase"/>
    <property type="match status" value="1"/>
</dbReference>
<dbReference type="Pfam" id="PF01583">
    <property type="entry name" value="APS_kinase"/>
    <property type="match status" value="1"/>
</dbReference>
<evidence type="ECO:0000256" key="3">
    <source>
        <dbReference type="ARBA" id="ARBA00022741"/>
    </source>
</evidence>
<keyword evidence="9" id="KW-1185">Reference proteome</keyword>
<comment type="pathway">
    <text evidence="6">Sulfur metabolism; hydrogen sulfide biosynthesis; sulfite from sulfate: step 2/3.</text>
</comment>
<comment type="caution">
    <text evidence="8">The sequence shown here is derived from an EMBL/GenBank/DDBJ whole genome shotgun (WGS) entry which is preliminary data.</text>
</comment>
<evidence type="ECO:0000259" key="7">
    <source>
        <dbReference type="Pfam" id="PF01583"/>
    </source>
</evidence>
<evidence type="ECO:0000313" key="8">
    <source>
        <dbReference type="EMBL" id="KAL2608663.1"/>
    </source>
</evidence>
<dbReference type="SUPFAM" id="SSF52540">
    <property type="entry name" value="P-loop containing nucleoside triphosphate hydrolases"/>
    <property type="match status" value="1"/>
</dbReference>
<evidence type="ECO:0000256" key="5">
    <source>
        <dbReference type="ARBA" id="ARBA00022840"/>
    </source>
</evidence>
<reference evidence="8 9" key="1">
    <citation type="submission" date="2024-09" db="EMBL/GenBank/DDBJ databases">
        <title>Chromosome-scale assembly of Riccia fluitans.</title>
        <authorList>
            <person name="Paukszto L."/>
            <person name="Sawicki J."/>
            <person name="Karawczyk K."/>
            <person name="Piernik-Szablinska J."/>
            <person name="Szczecinska M."/>
            <person name="Mazdziarz M."/>
        </authorList>
    </citation>
    <scope>NUCLEOTIDE SEQUENCE [LARGE SCALE GENOMIC DNA]</scope>
    <source>
        <strain evidence="8">Rf_01</strain>
        <tissue evidence="8">Aerial parts of the thallus</tissue>
    </source>
</reference>
<evidence type="ECO:0000256" key="2">
    <source>
        <dbReference type="ARBA" id="ARBA00022679"/>
    </source>
</evidence>
<dbReference type="EC" id="2.7.1.25" evidence="1 6"/>
<proteinExistence type="inferred from homology"/>
<accession>A0ABD1XI72</accession>
<evidence type="ECO:0000256" key="1">
    <source>
        <dbReference type="ARBA" id="ARBA00012121"/>
    </source>
</evidence>
<keyword evidence="4 6" id="KW-0418">Kinase</keyword>
<name>A0ABD1XI72_9MARC</name>
<protein>
    <recommendedName>
        <fullName evidence="1 6">Adenylyl-sulfate kinase</fullName>
        <ecNumber evidence="1 6">2.7.1.25</ecNumber>
    </recommendedName>
</protein>
<dbReference type="NCBIfam" id="TIGR00455">
    <property type="entry name" value="apsK"/>
    <property type="match status" value="1"/>
</dbReference>
<dbReference type="GO" id="GO:0005524">
    <property type="term" value="F:ATP binding"/>
    <property type="evidence" value="ECO:0007669"/>
    <property type="project" value="UniProtKB-KW"/>
</dbReference>
<dbReference type="PANTHER" id="PTHR11055">
    <property type="entry name" value="BIFUNCTIONAL 3'-PHOSPHOADENOSINE 5'-PHOSPHOSULFATE SYNTHASE"/>
    <property type="match status" value="1"/>
</dbReference>
<dbReference type="Proteomes" id="UP001605036">
    <property type="component" value="Unassembled WGS sequence"/>
</dbReference>
<dbReference type="InterPro" id="IPR002891">
    <property type="entry name" value="APS"/>
</dbReference>
<keyword evidence="3 6" id="KW-0547">Nucleotide-binding</keyword>
<evidence type="ECO:0000256" key="4">
    <source>
        <dbReference type="ARBA" id="ARBA00022777"/>
    </source>
</evidence>
<organism evidence="8 9">
    <name type="scientific">Riccia fluitans</name>
    <dbReference type="NCBI Taxonomy" id="41844"/>
    <lineage>
        <taxon>Eukaryota</taxon>
        <taxon>Viridiplantae</taxon>
        <taxon>Streptophyta</taxon>
        <taxon>Embryophyta</taxon>
        <taxon>Marchantiophyta</taxon>
        <taxon>Marchantiopsida</taxon>
        <taxon>Marchantiidae</taxon>
        <taxon>Marchantiales</taxon>
        <taxon>Ricciaceae</taxon>
        <taxon>Riccia</taxon>
    </lineage>
</organism>
<dbReference type="NCBIfam" id="NF003013">
    <property type="entry name" value="PRK03846.1"/>
    <property type="match status" value="1"/>
</dbReference>
<keyword evidence="5 6" id="KW-0067">ATP-binding</keyword>